<evidence type="ECO:0000313" key="3">
    <source>
        <dbReference type="Proteomes" id="UP000044841"/>
    </source>
</evidence>
<keyword evidence="3" id="KW-1185">Reference proteome</keyword>
<accession>A0A0K6G0G3</accession>
<feature type="region of interest" description="Disordered" evidence="1">
    <location>
        <begin position="498"/>
        <end position="563"/>
    </location>
</feature>
<dbReference type="EMBL" id="CYGV01001259">
    <property type="protein sequence ID" value="CUA71752.1"/>
    <property type="molecule type" value="Genomic_DNA"/>
</dbReference>
<feature type="compositionally biased region" description="Basic and acidic residues" evidence="1">
    <location>
        <begin position="550"/>
        <end position="563"/>
    </location>
</feature>
<proteinExistence type="predicted"/>
<feature type="compositionally biased region" description="Acidic residues" evidence="1">
    <location>
        <begin position="498"/>
        <end position="536"/>
    </location>
</feature>
<dbReference type="Proteomes" id="UP000044841">
    <property type="component" value="Unassembled WGS sequence"/>
</dbReference>
<evidence type="ECO:0000313" key="2">
    <source>
        <dbReference type="EMBL" id="CUA71752.1"/>
    </source>
</evidence>
<evidence type="ECO:0000256" key="1">
    <source>
        <dbReference type="SAM" id="MobiDB-lite"/>
    </source>
</evidence>
<organism evidence="2 3">
    <name type="scientific">Rhizoctonia solani</name>
    <dbReference type="NCBI Taxonomy" id="456999"/>
    <lineage>
        <taxon>Eukaryota</taxon>
        <taxon>Fungi</taxon>
        <taxon>Dikarya</taxon>
        <taxon>Basidiomycota</taxon>
        <taxon>Agaricomycotina</taxon>
        <taxon>Agaricomycetes</taxon>
        <taxon>Cantharellales</taxon>
        <taxon>Ceratobasidiaceae</taxon>
        <taxon>Rhizoctonia</taxon>
    </lineage>
</organism>
<name>A0A0K6G0G3_9AGAM</name>
<dbReference type="AlphaFoldDB" id="A0A0K6G0G3"/>
<reference evidence="2 3" key="1">
    <citation type="submission" date="2015-07" db="EMBL/GenBank/DDBJ databases">
        <authorList>
            <person name="Noorani M."/>
        </authorList>
    </citation>
    <scope>NUCLEOTIDE SEQUENCE [LARGE SCALE GENOMIC DNA]</scope>
    <source>
        <strain evidence="2">BBA 69670</strain>
    </source>
</reference>
<protein>
    <submittedName>
        <fullName evidence="2">Protein Ycf2 (Chloroplast) [Pinus thunbergii]</fullName>
    </submittedName>
</protein>
<sequence>MGDRRIFRPSARGIKSHVTIGGRLKAIFTSNCLICDGEDAKIDKPEELQGKYLELPSFFGVTGTGYVINCVDLINRVDDSHMDQALRPDFDNPHPRVTISFWDIEGYPIPDTDIQESRLGKVLHEIIDNFPAASIDQLMSAYRDEWVQCLSFAISVSNQKAPGYTRNPFNRFYQVPKHARKLLIYISPGPCLGLNSSIQSLVLEQAIKDASESDRRVCAKLISTEEAESNTLVHLSTNPLGLYRTWIARKDLKRLVLSQGPKKESLKKFIRWARQPPKKEQHQIHNEYLKKTGYTVSEGGWSLLQYPGQIFQYYKRRSTQTVMGESANKWLHMIAHRFMPNVGDHFDNLIFGTKECNTDMMRAEAAVEQLLYSGKVSVVDIHVNVQRNLKWVDIPDRYSSTTGTFASRIESTWSATNECPGWLALQINYKILWYLPYDNPEGYVLHRPWTAQFHPFSSQCPLFFEYTLDRAVLEGYLKHYSNLLEPVFKHSFGGYINMDEDADDENDEEFVPPDEKEEPDDSESDTCSESELEDQFEGTASRFSTKKRTKNEEKELRKTKEKIRQPQYGLDYDAVAFDLSNGMILRNVNARA</sequence>
<gene>
    <name evidence="2" type="ORF">RSOLAG22IIIB_09792</name>
</gene>